<organism evidence="3 4">
    <name type="scientific">Plebeiibacterium marinum</name>
    <dbReference type="NCBI Taxonomy" id="2992111"/>
    <lineage>
        <taxon>Bacteria</taxon>
        <taxon>Pseudomonadati</taxon>
        <taxon>Bacteroidota</taxon>
        <taxon>Bacteroidia</taxon>
        <taxon>Marinilabiliales</taxon>
        <taxon>Marinilabiliaceae</taxon>
        <taxon>Plebeiibacterium</taxon>
    </lineage>
</organism>
<feature type="domain" description="Flavinylation-associated cytochrome" evidence="2">
    <location>
        <begin position="12"/>
        <end position="83"/>
    </location>
</feature>
<comment type="caution">
    <text evidence="3">The sequence shown here is derived from an EMBL/GenBank/DDBJ whole genome shotgun (WGS) entry which is preliminary data.</text>
</comment>
<protein>
    <submittedName>
        <fullName evidence="3">DUF4405 domain-containing protein</fullName>
    </submittedName>
</protein>
<feature type="transmembrane region" description="Helical" evidence="1">
    <location>
        <begin position="101"/>
        <end position="121"/>
    </location>
</feature>
<dbReference type="AlphaFoldDB" id="A0AAE3SKD2"/>
<dbReference type="Proteomes" id="UP001207408">
    <property type="component" value="Unassembled WGS sequence"/>
</dbReference>
<evidence type="ECO:0000256" key="1">
    <source>
        <dbReference type="SAM" id="Phobius"/>
    </source>
</evidence>
<gene>
    <name evidence="3" type="ORF">OM074_13800</name>
</gene>
<dbReference type="Pfam" id="PF14358">
    <property type="entry name" value="DUF4405"/>
    <property type="match status" value="1"/>
</dbReference>
<sequence length="245" mass="28509">MKINKPKLNLSIDILMFMLIIPIAGIGFLIKYVLVPGFKRNDIYGRDVELYYWGIDRHQWGTIHLILSFVLLFLLVLHIVFHWKQIIGIFKKMVPAKALRVILGSLLVLFTFVFGIVPFFLNPEVDESVLNHAHNSKHGKGYSFEERQYKNKVEAKPDIGQDQEKIPDVEHHTELKHAHQSDIEIYGNMTINEVAEKYNVSAHELAKSINVPTGNNNKRLGRLRKQYNFQLNDIRDYIESKNMKE</sequence>
<name>A0AAE3SKD2_9BACT</name>
<feature type="transmembrane region" description="Helical" evidence="1">
    <location>
        <begin position="60"/>
        <end position="81"/>
    </location>
</feature>
<reference evidence="3" key="1">
    <citation type="submission" date="2022-10" db="EMBL/GenBank/DDBJ databases">
        <authorList>
            <person name="Yu W.X."/>
        </authorList>
    </citation>
    <scope>NUCLEOTIDE SEQUENCE</scope>
    <source>
        <strain evidence="3">D04</strain>
    </source>
</reference>
<keyword evidence="1" id="KW-1133">Transmembrane helix</keyword>
<dbReference type="EMBL" id="JAPDPI010000028">
    <property type="protein sequence ID" value="MCW3806705.1"/>
    <property type="molecule type" value="Genomic_DNA"/>
</dbReference>
<evidence type="ECO:0000313" key="4">
    <source>
        <dbReference type="Proteomes" id="UP001207408"/>
    </source>
</evidence>
<feature type="transmembrane region" description="Helical" evidence="1">
    <location>
        <begin position="12"/>
        <end position="34"/>
    </location>
</feature>
<keyword evidence="4" id="KW-1185">Reference proteome</keyword>
<accession>A0AAE3SKD2</accession>
<keyword evidence="1" id="KW-0472">Membrane</keyword>
<keyword evidence="1" id="KW-0812">Transmembrane</keyword>
<dbReference type="RefSeq" id="WP_301200385.1">
    <property type="nucleotide sequence ID" value="NZ_JAPDPI010000028.1"/>
</dbReference>
<evidence type="ECO:0000313" key="3">
    <source>
        <dbReference type="EMBL" id="MCW3806705.1"/>
    </source>
</evidence>
<dbReference type="InterPro" id="IPR025517">
    <property type="entry name" value="DUF4405"/>
</dbReference>
<proteinExistence type="predicted"/>
<evidence type="ECO:0000259" key="2">
    <source>
        <dbReference type="Pfam" id="PF14358"/>
    </source>
</evidence>